<dbReference type="Gene3D" id="1.10.3720.10">
    <property type="entry name" value="MetI-like"/>
    <property type="match status" value="1"/>
</dbReference>
<keyword evidence="2 7" id="KW-0813">Transport</keyword>
<evidence type="ECO:0000256" key="7">
    <source>
        <dbReference type="RuleBase" id="RU363032"/>
    </source>
</evidence>
<evidence type="ECO:0000256" key="3">
    <source>
        <dbReference type="ARBA" id="ARBA00022475"/>
    </source>
</evidence>
<keyword evidence="6 7" id="KW-0472">Membrane</keyword>
<keyword evidence="10" id="KW-1185">Reference proteome</keyword>
<protein>
    <submittedName>
        <fullName evidence="9">ABC transporter permease subunit</fullName>
    </submittedName>
</protein>
<dbReference type="PROSITE" id="PS50928">
    <property type="entry name" value="ABC_TM1"/>
    <property type="match status" value="1"/>
</dbReference>
<sequence length="317" mass="35942">MSEKVIRKEHTLLTVKKLRGSLFKKREIPLHLMIFPAIILLLVYSYGPMLGMVMSFQKFIPARGFLDSQWIGWDNFRYIFAMPDFHRALWNTLLISFMKIIANLIVPIAIALLLNEIRKEAFKSYVQTLIYLPHFLSWILLGGILIDILSPTNGIVNQVLGFFGVKPIYFLGDNSWFRQTLVATDVWKEFGYNTIVYLAALTGINPALYEAAIVDGASRWKQTLYITIPGMAPIIVLLAVLSIGNVLNAGFDQIFNLYSPAVYESGDVIDTFVYRIGLIDAQYSVATAVGMFKSVISLILISGSYFIAYRFANYRIF</sequence>
<feature type="transmembrane region" description="Helical" evidence="7">
    <location>
        <begin position="224"/>
        <end position="247"/>
    </location>
</feature>
<keyword evidence="5 7" id="KW-1133">Transmembrane helix</keyword>
<dbReference type="CDD" id="cd06261">
    <property type="entry name" value="TM_PBP2"/>
    <property type="match status" value="1"/>
</dbReference>
<dbReference type="EMBL" id="WHNY01000005">
    <property type="protein sequence ID" value="NOU62828.1"/>
    <property type="molecule type" value="Genomic_DNA"/>
</dbReference>
<comment type="caution">
    <text evidence="9">The sequence shown here is derived from an EMBL/GenBank/DDBJ whole genome shotgun (WGS) entry which is preliminary data.</text>
</comment>
<comment type="similarity">
    <text evidence="7">Belongs to the binding-protein-dependent transport system permease family.</text>
</comment>
<dbReference type="SUPFAM" id="SSF161098">
    <property type="entry name" value="MetI-like"/>
    <property type="match status" value="1"/>
</dbReference>
<accession>A0ABX1X416</accession>
<dbReference type="PANTHER" id="PTHR43227">
    <property type="entry name" value="BLL4140 PROTEIN"/>
    <property type="match status" value="1"/>
</dbReference>
<evidence type="ECO:0000259" key="8">
    <source>
        <dbReference type="PROSITE" id="PS50928"/>
    </source>
</evidence>
<feature type="transmembrane region" description="Helical" evidence="7">
    <location>
        <begin position="28"/>
        <end position="47"/>
    </location>
</feature>
<evidence type="ECO:0000256" key="6">
    <source>
        <dbReference type="ARBA" id="ARBA00023136"/>
    </source>
</evidence>
<evidence type="ECO:0000256" key="1">
    <source>
        <dbReference type="ARBA" id="ARBA00004651"/>
    </source>
</evidence>
<evidence type="ECO:0000256" key="4">
    <source>
        <dbReference type="ARBA" id="ARBA00022692"/>
    </source>
</evidence>
<name>A0ABX1X416_9BACL</name>
<evidence type="ECO:0000256" key="2">
    <source>
        <dbReference type="ARBA" id="ARBA00022448"/>
    </source>
</evidence>
<dbReference type="InterPro" id="IPR050809">
    <property type="entry name" value="UgpAE/MalFG_permease"/>
</dbReference>
<dbReference type="Pfam" id="PF00528">
    <property type="entry name" value="BPD_transp_1"/>
    <property type="match status" value="1"/>
</dbReference>
<dbReference type="InterPro" id="IPR035906">
    <property type="entry name" value="MetI-like_sf"/>
</dbReference>
<gene>
    <name evidence="9" type="ORF">GC096_02040</name>
</gene>
<feature type="transmembrane region" description="Helical" evidence="7">
    <location>
        <begin position="291"/>
        <end position="312"/>
    </location>
</feature>
<keyword evidence="4 7" id="KW-0812">Transmembrane</keyword>
<dbReference type="Proteomes" id="UP000653578">
    <property type="component" value="Unassembled WGS sequence"/>
</dbReference>
<organism evidence="9 10">
    <name type="scientific">Paenibacillus plantarum</name>
    <dbReference type="NCBI Taxonomy" id="2654975"/>
    <lineage>
        <taxon>Bacteria</taxon>
        <taxon>Bacillati</taxon>
        <taxon>Bacillota</taxon>
        <taxon>Bacilli</taxon>
        <taxon>Bacillales</taxon>
        <taxon>Paenibacillaceae</taxon>
        <taxon>Paenibacillus</taxon>
    </lineage>
</organism>
<evidence type="ECO:0000256" key="5">
    <source>
        <dbReference type="ARBA" id="ARBA00022989"/>
    </source>
</evidence>
<reference evidence="9 10" key="1">
    <citation type="submission" date="2019-10" db="EMBL/GenBank/DDBJ databases">
        <title>Description of Paenibacillus humi sp. nov.</title>
        <authorList>
            <person name="Carlier A."/>
            <person name="Qi S."/>
        </authorList>
    </citation>
    <scope>NUCLEOTIDE SEQUENCE [LARGE SCALE GENOMIC DNA]</scope>
    <source>
        <strain evidence="9 10">LMG 31461</strain>
    </source>
</reference>
<feature type="transmembrane region" description="Helical" evidence="7">
    <location>
        <begin position="190"/>
        <end position="212"/>
    </location>
</feature>
<feature type="transmembrane region" description="Helical" evidence="7">
    <location>
        <begin position="88"/>
        <end position="114"/>
    </location>
</feature>
<feature type="transmembrane region" description="Helical" evidence="7">
    <location>
        <begin position="126"/>
        <end position="146"/>
    </location>
</feature>
<evidence type="ECO:0000313" key="9">
    <source>
        <dbReference type="EMBL" id="NOU62828.1"/>
    </source>
</evidence>
<evidence type="ECO:0000313" key="10">
    <source>
        <dbReference type="Proteomes" id="UP000653578"/>
    </source>
</evidence>
<keyword evidence="3" id="KW-1003">Cell membrane</keyword>
<dbReference type="InterPro" id="IPR000515">
    <property type="entry name" value="MetI-like"/>
</dbReference>
<feature type="domain" description="ABC transmembrane type-1" evidence="8">
    <location>
        <begin position="89"/>
        <end position="304"/>
    </location>
</feature>
<dbReference type="PANTHER" id="PTHR43227:SF11">
    <property type="entry name" value="BLL4140 PROTEIN"/>
    <property type="match status" value="1"/>
</dbReference>
<comment type="subcellular location">
    <subcellularLocation>
        <location evidence="1 7">Cell membrane</location>
        <topology evidence="1 7">Multi-pass membrane protein</topology>
    </subcellularLocation>
</comment>
<proteinExistence type="inferred from homology"/>